<proteinExistence type="predicted"/>
<comment type="caution">
    <text evidence="1">The sequence shown here is derived from an EMBL/GenBank/DDBJ whole genome shotgun (WGS) entry which is preliminary data.</text>
</comment>
<evidence type="ECO:0000313" key="1">
    <source>
        <dbReference type="EMBL" id="SAL54138.1"/>
    </source>
</evidence>
<keyword evidence="2" id="KW-1185">Reference proteome</keyword>
<name>A0A158IC44_9BURK</name>
<dbReference type="EMBL" id="FCOL02000011">
    <property type="protein sequence ID" value="SAL54138.1"/>
    <property type="molecule type" value="Genomic_DNA"/>
</dbReference>
<organism evidence="1 2">
    <name type="scientific">Caballeronia terrestris</name>
    <dbReference type="NCBI Taxonomy" id="1226301"/>
    <lineage>
        <taxon>Bacteria</taxon>
        <taxon>Pseudomonadati</taxon>
        <taxon>Pseudomonadota</taxon>
        <taxon>Betaproteobacteria</taxon>
        <taxon>Burkholderiales</taxon>
        <taxon>Burkholderiaceae</taxon>
        <taxon>Caballeronia</taxon>
    </lineage>
</organism>
<gene>
    <name evidence="1" type="ORF">AWB67_02397</name>
</gene>
<sequence>MRPSVVLELKRSAIREAVSWIPTANPREFGSTKATSTCWSTHFPAQLYLILAACKRSLSLFLAFASI</sequence>
<reference evidence="1" key="1">
    <citation type="submission" date="2016-01" db="EMBL/GenBank/DDBJ databases">
        <authorList>
            <person name="Peeters C."/>
        </authorList>
    </citation>
    <scope>NUCLEOTIDE SEQUENCE [LARGE SCALE GENOMIC DNA]</scope>
    <source>
        <strain evidence="1">LMG 22937</strain>
    </source>
</reference>
<dbReference type="Proteomes" id="UP000054925">
    <property type="component" value="Unassembled WGS sequence"/>
</dbReference>
<accession>A0A158IC44</accession>
<protein>
    <submittedName>
        <fullName evidence="1">DNA polymerase beta subunit</fullName>
    </submittedName>
</protein>
<dbReference type="AlphaFoldDB" id="A0A158IC44"/>
<evidence type="ECO:0000313" key="2">
    <source>
        <dbReference type="Proteomes" id="UP000054925"/>
    </source>
</evidence>